<dbReference type="Proteomes" id="UP000237662">
    <property type="component" value="Unassembled WGS sequence"/>
</dbReference>
<proteinExistence type="predicted"/>
<gene>
    <name evidence="1" type="ORF">CLV84_2324</name>
</gene>
<protein>
    <recommendedName>
        <fullName evidence="3">DinB family protein</fullName>
    </recommendedName>
</protein>
<dbReference type="InterPro" id="IPR034660">
    <property type="entry name" value="DinB/YfiT-like"/>
</dbReference>
<evidence type="ECO:0000313" key="2">
    <source>
        <dbReference type="Proteomes" id="UP000237662"/>
    </source>
</evidence>
<keyword evidence="2" id="KW-1185">Reference proteome</keyword>
<dbReference type="Gene3D" id="1.20.120.450">
    <property type="entry name" value="dinb family like domain"/>
    <property type="match status" value="1"/>
</dbReference>
<accession>A0A2S6I2M4</accession>
<dbReference type="EMBL" id="PTJC01000006">
    <property type="protein sequence ID" value="PPK85427.1"/>
    <property type="molecule type" value="Genomic_DNA"/>
</dbReference>
<evidence type="ECO:0000313" key="1">
    <source>
        <dbReference type="EMBL" id="PPK85427.1"/>
    </source>
</evidence>
<reference evidence="1 2" key="1">
    <citation type="submission" date="2018-02" db="EMBL/GenBank/DDBJ databases">
        <title>Genomic Encyclopedia of Archaeal and Bacterial Type Strains, Phase II (KMG-II): from individual species to whole genera.</title>
        <authorList>
            <person name="Goeker M."/>
        </authorList>
    </citation>
    <scope>NUCLEOTIDE SEQUENCE [LARGE SCALE GENOMIC DNA]</scope>
    <source>
        <strain evidence="1 2">DSM 29526</strain>
    </source>
</reference>
<comment type="caution">
    <text evidence="1">The sequence shown here is derived from an EMBL/GenBank/DDBJ whole genome shotgun (WGS) entry which is preliminary data.</text>
</comment>
<organism evidence="1 2">
    <name type="scientific">Neolewinella xylanilytica</name>
    <dbReference type="NCBI Taxonomy" id="1514080"/>
    <lineage>
        <taxon>Bacteria</taxon>
        <taxon>Pseudomonadati</taxon>
        <taxon>Bacteroidota</taxon>
        <taxon>Saprospiria</taxon>
        <taxon>Saprospirales</taxon>
        <taxon>Lewinellaceae</taxon>
        <taxon>Neolewinella</taxon>
    </lineage>
</organism>
<sequence>MRKLPLLLCLLATLPCRGQTDSLPYAEIADYPADYSAGNVLARMIDALGFRYYWATEGLKEQDLAYRPSEDARSGYETIEHVYGLSEMIRSVPRGDTMVRPEDLEAISFAELREETLRRLAESSALYRGMSSEALADQRVMFSYDGTYSEHPLWNLINGPLADAIYHTGQLVTLRRSSGNPADSRVNHFLGKLQQ</sequence>
<dbReference type="AlphaFoldDB" id="A0A2S6I2M4"/>
<dbReference type="RefSeq" id="WP_104419928.1">
    <property type="nucleotide sequence ID" value="NZ_PTJC01000006.1"/>
</dbReference>
<name>A0A2S6I2M4_9BACT</name>
<dbReference type="SUPFAM" id="SSF109854">
    <property type="entry name" value="DinB/YfiT-like putative metalloenzymes"/>
    <property type="match status" value="1"/>
</dbReference>
<dbReference type="OrthoDB" id="837585at2"/>
<evidence type="ECO:0008006" key="3">
    <source>
        <dbReference type="Google" id="ProtNLM"/>
    </source>
</evidence>